<dbReference type="RefSeq" id="WP_129725190.1">
    <property type="nucleotide sequence ID" value="NZ_LR215036.1"/>
</dbReference>
<feature type="coiled-coil region" evidence="1">
    <location>
        <begin position="693"/>
        <end position="727"/>
    </location>
</feature>
<reference evidence="2 3" key="1">
    <citation type="submission" date="2019-01" db="EMBL/GenBank/DDBJ databases">
        <authorList>
            <consortium name="Pathogen Informatics"/>
        </authorList>
    </citation>
    <scope>NUCLEOTIDE SEQUENCE [LARGE SCALE GENOMIC DNA]</scope>
    <source>
        <strain evidence="2 3">NCTC10181</strain>
    </source>
</reference>
<proteinExistence type="predicted"/>
<dbReference type="EMBL" id="LR215036">
    <property type="protein sequence ID" value="VEU74349.1"/>
    <property type="molecule type" value="Genomic_DNA"/>
</dbReference>
<name>A0A449B172_9BACT</name>
<keyword evidence="1" id="KW-0175">Coiled coil</keyword>
<evidence type="ECO:0000313" key="3">
    <source>
        <dbReference type="Proteomes" id="UP000290985"/>
    </source>
</evidence>
<evidence type="ECO:0000313" key="2">
    <source>
        <dbReference type="EMBL" id="VEU74349.1"/>
    </source>
</evidence>
<feature type="coiled-coil region" evidence="1">
    <location>
        <begin position="1150"/>
        <end position="1177"/>
    </location>
</feature>
<dbReference type="Proteomes" id="UP000290985">
    <property type="component" value="Chromosome"/>
</dbReference>
<evidence type="ECO:0000256" key="1">
    <source>
        <dbReference type="SAM" id="Coils"/>
    </source>
</evidence>
<gene>
    <name evidence="2" type="ORF">NCTC10181_00186</name>
</gene>
<keyword evidence="3" id="KW-1185">Reference proteome</keyword>
<sequence length="2575" mass="288309">MIDKLNITKNEENKSLNNFLENVIRVKNEVNTSDINQSLKADFLTRIDNYKKIAGNVSPSLAITKAQEIDYLNKLVNNELKTLIQETPDKNKLLQNLSQRLNALKAESFDSNIKKLVAMQVQKIQNNPTESEGEILNSISQVTNLATSAENIQDFANEINKQINQHLSNNDLSVNDAKSFKDQLDNITDSSFNQIKQYLEKLNKLYNDIYDNVLLRRVFKSSLKKLDDQIVNALNDELGVKKSDLTQMSAEIQEALNGNVSIKELNDLLRIKSNELREINRIELRNWYKLALTLVEPDSDIDFKIKDTLNFLNQKAVLLIPQDSTAIREEMQFLIAQYQEQHQKANISQGLQESLLKFDKTKEAINLVFGKVNGEISSEFGQKLQQEALELKKQAKIASQNPNLTQEQKQTKFTELIKALDNLAKNTLAFKELELKIAQGEQALASSMGKKSEQTFLEKEALRIKQIKTNALSALNEASGNLDLQNINNQMDDAIVAYKEKQAEYQSTQALQDNFNFINQTFAPYSLGGTPTPIQKKILDKLTGYQKELGSTTLTNEQRDNINANIAALIEVVQAAKDLEVKNNSLKALVNDTENDDYGTFKPDSNYSTAKALNSEVDTFLLTLFNPDFNKEEIIQKTQKLESKTLELGLSISVAKLKKTNKEIQDNKVTGAIASQRPYNQINASIETINTVTENLISDNDKTQAQVDELENNIKNYLKLAKALKASATKLQSITQSDNPITYELLEKSILNKPSSGSQSEPTDTLIHFGDSVSVIDFKTRILTSELSKTSIRIEAENNIKTFKSVYTQTERNDVNYDTAIATWESKISDYKAKIAEFYVTNANLATLKDDINFATQKENQIKSNIKKAYDDAVALKNKLKTEYDQRKTADGLANSTFTDAVFTQFENLQNATDVNGKKTTLTVQLLTKLDELSLSYAKDGFVQSADEIDTKFTPFNNYSTDVKNNYSDGWKTIIINWKNAIRDTVKGYNNASDLVQIKRDYQKISSLNALISQLKTLFDYFDTNSKTTQGQKNWQTLNTSRPDNVLFARLNNKSEYQNADQSTFYSKSSDTILALRNEFRDAYFDVVSLEEAKETQTNKINEYKTAVDNKLDTLVANIDTNLKTQIDAKLQNLLTQTNAVTHKADLINIDNELSALEFKEENLKQLALKSKEANNIISQNNSLSQNETGKQSIITDLTNTYNSYKDGYLNLSAIEIISKEKGLENKIALFNKFTAVYAQVQSDKTNIPDVSNSTNGYATGTGAQGTAQDGKLKIQGYYDHLTQMLNEIPVTQNKLFNVQNTLASLKKLIDLQKDKLNEQNQVLTDNSYNNFTYKSRQNAANYGFDQDAKLLADAILKSIPDNNKTATELETELIPNLVNEFQNAKDLYLARKVALDSLYKDDANQKGIKVKETEQLYSANTTTVDSQFTELKEKADDFFHARAEEIKNATNKAAIDESIRNAIEIDVFFEKYKILAELVAKANTAKATAQNNTAIAQNPNITGSIAKLDAEITKATGYYYTQKDSSLLDNNIFLLDTFIERLKFATQIATTQNDLNNFNTNPGNDDYLTSNAKTPLANILNKPFEELNANPALESKENYAQLLDKYITGSSNASYNIAFINSKILQANIHKAQEYLTSYKAKIASNSNYEPQNIKDLYTALETKITEATRVLEASDHNEGDKLRFASELYNSNNGALDEILKAESAKVKAAYALHLDLDKYLTNNYPNAQSTPRMNDYVQTAVDAIKNIDISTAIKLETFNTTLASAITKYEDQRLAIFKWEANRYNSYKAKFNEFYDFLNASNTNGASKEFVLKVTGITQAELDNFNSAANPSAADALHTNAQSYATKSTDTDANIKTFLEANANIDIIGTLSSVANEFFNYYQNLISIKSIPSILLGISNFTRIKNEFTDNSQDHNVRFALKNTNSETAGLTTKITEYLADLANITNDSANQVQTQADDSNISFASATDAQTTQARTSYFNTYKDIVVAIAKAKEKLDEIVFGTNANDNDTLQKVLHKFIEGETGFDGRANLANLLKFIGSNSQNAANLASNDDKFTLVKNEYSKIATPSIEGENALNTLTKSATDIDIYSTITRGFSIALQLFNWTNNSNNTNLFFDFLSQSNAGKLNYENISPKDTTSLETFKEKLDGINGLVEEDVEIDGTMYKAKKLNSSFDANGGGLLGDLFDSFNILKGVNNFFNTTNVEVFAYKSAALANSEYVASRLTSDPSIKRGFMNLFFRFTKPASLNNNDSAFGSVTNFGIKFENVGINFKTLDEFVISKENIQDTGKLQETLFSAEQAGWNNLQAPVRLFGAFNKYSTLKLLKDNKYYFTEGVNESIDAPASNTTNSSPNFRIKVKLSSSYRGYTQSGTTIFWKTLNPNFASDSGIQHQNGNSYKNAVLSQANRNTYMWEQNYQYQYQQNLDQGKNLLFLPIVIGIPAFDAQGNAAMIVITWQILNRFDKEPSAAVQNISLGNSEVLRHVDIYKRTTAGISAAATSTLPAFYDYVMTKIKIRDLASLAFDNLSNSGLWSGDRNIQKDNNNSGKGRGIAEQEFITAIGSNGRFDIKFKLH</sequence>
<organism evidence="2 3">
    <name type="scientific">Mycoplasmopsis citelli</name>
    <dbReference type="NCBI Taxonomy" id="171281"/>
    <lineage>
        <taxon>Bacteria</taxon>
        <taxon>Bacillati</taxon>
        <taxon>Mycoplasmatota</taxon>
        <taxon>Mycoplasmoidales</taxon>
        <taxon>Metamycoplasmataceae</taxon>
        <taxon>Mycoplasmopsis</taxon>
    </lineage>
</organism>
<dbReference type="OrthoDB" id="393197at2"/>
<dbReference type="KEGG" id="mcit:NCTC10181_00186"/>
<accession>A0A449B172</accession>
<protein>
    <submittedName>
        <fullName evidence="2">Uncharacterized protein</fullName>
    </submittedName>
</protein>